<dbReference type="PANTHER" id="PTHR10285">
    <property type="entry name" value="URIDINE KINASE"/>
    <property type="match status" value="1"/>
</dbReference>
<accession>A0AA43TY20</accession>
<dbReference type="EMBL" id="JAPUFD010000016">
    <property type="protein sequence ID" value="MDI1492059.1"/>
    <property type="molecule type" value="Genomic_DNA"/>
</dbReference>
<name>A0AA43TY20_9LECA</name>
<gene>
    <name evidence="2" type="primary">NRK1_1</name>
    <name evidence="2" type="ORF">OHK93_003270</name>
</gene>
<feature type="region of interest" description="Disordered" evidence="1">
    <location>
        <begin position="102"/>
        <end position="123"/>
    </location>
</feature>
<reference evidence="2" key="1">
    <citation type="journal article" date="2023" name="Genome Biol. Evol.">
        <title>First Whole Genome Sequence and Flow Cytometry Genome Size Data for the Lichen-Forming Fungus Ramalina farinacea (Ascomycota).</title>
        <authorList>
            <person name="Llewellyn T."/>
            <person name="Mian S."/>
            <person name="Hill R."/>
            <person name="Leitch I.J."/>
            <person name="Gaya E."/>
        </authorList>
    </citation>
    <scope>NUCLEOTIDE SEQUENCE</scope>
    <source>
        <strain evidence="2">LIQ254RAFAR</strain>
    </source>
</reference>
<evidence type="ECO:0000313" key="2">
    <source>
        <dbReference type="EMBL" id="MDI1492059.1"/>
    </source>
</evidence>
<keyword evidence="3" id="KW-1185">Reference proteome</keyword>
<dbReference type="CDD" id="cd02024">
    <property type="entry name" value="NRK1"/>
    <property type="match status" value="1"/>
</dbReference>
<sequence length="277" mass="30068">MTNHASSPPLLIALSGPTSSGKTTVATALTSIFPPTTTRFTLVHADDFYKPDSAIPLHSTAGVQDWDCAGAIDIPRFRQTLQHIRNGGSLPDDLVRQGGVEDGVHATSSSSSSAQDQNKTGRVSEGCVARLRDGVKAWLPEESRSIVLVEGFLLFGEGVREELGRLFDLAVLLRATRANAGRRRASRNGYVTLEGFWQDPPGYFEDVVWQNYVKEHGYLFKNGDVEGDAAVKRTEGEMKEVKIGPVGDVGLDVVCEWVVGCIRETVVAEARHGESED</sequence>
<dbReference type="GO" id="GO:0016301">
    <property type="term" value="F:kinase activity"/>
    <property type="evidence" value="ECO:0007669"/>
    <property type="project" value="UniProtKB-KW"/>
</dbReference>
<dbReference type="Gene3D" id="3.40.50.300">
    <property type="entry name" value="P-loop containing nucleotide triphosphate hydrolases"/>
    <property type="match status" value="1"/>
</dbReference>
<dbReference type="SUPFAM" id="SSF52540">
    <property type="entry name" value="P-loop containing nucleoside triphosphate hydrolases"/>
    <property type="match status" value="1"/>
</dbReference>
<comment type="caution">
    <text evidence="2">The sequence shown here is derived from an EMBL/GenBank/DDBJ whole genome shotgun (WGS) entry which is preliminary data.</text>
</comment>
<keyword evidence="2" id="KW-0418">Kinase</keyword>
<dbReference type="Proteomes" id="UP001161017">
    <property type="component" value="Unassembled WGS sequence"/>
</dbReference>
<dbReference type="InterPro" id="IPR027417">
    <property type="entry name" value="P-loop_NTPase"/>
</dbReference>
<dbReference type="AlphaFoldDB" id="A0AA43TY20"/>
<keyword evidence="2" id="KW-0808">Transferase</keyword>
<organism evidence="2 3">
    <name type="scientific">Ramalina farinacea</name>
    <dbReference type="NCBI Taxonomy" id="258253"/>
    <lineage>
        <taxon>Eukaryota</taxon>
        <taxon>Fungi</taxon>
        <taxon>Dikarya</taxon>
        <taxon>Ascomycota</taxon>
        <taxon>Pezizomycotina</taxon>
        <taxon>Lecanoromycetes</taxon>
        <taxon>OSLEUM clade</taxon>
        <taxon>Lecanoromycetidae</taxon>
        <taxon>Lecanorales</taxon>
        <taxon>Lecanorineae</taxon>
        <taxon>Ramalinaceae</taxon>
        <taxon>Ramalina</taxon>
    </lineage>
</organism>
<protein>
    <submittedName>
        <fullName evidence="2">Ribosylnicotinamide kinase</fullName>
    </submittedName>
</protein>
<evidence type="ECO:0000313" key="3">
    <source>
        <dbReference type="Proteomes" id="UP001161017"/>
    </source>
</evidence>
<evidence type="ECO:0000256" key="1">
    <source>
        <dbReference type="SAM" id="MobiDB-lite"/>
    </source>
</evidence>
<proteinExistence type="predicted"/>